<protein>
    <submittedName>
        <fullName evidence="1">Uncharacterized protein</fullName>
    </submittedName>
</protein>
<feature type="non-terminal residue" evidence="1">
    <location>
        <position position="1"/>
    </location>
</feature>
<dbReference type="Proteomes" id="UP000053555">
    <property type="component" value="Unassembled WGS sequence"/>
</dbReference>
<name>A0A0B2QTF7_GLYSO</name>
<proteinExistence type="predicted"/>
<dbReference type="AlphaFoldDB" id="A0A0B2QTF7"/>
<dbReference type="EMBL" id="KN656547">
    <property type="protein sequence ID" value="KHN23108.1"/>
    <property type="molecule type" value="Genomic_DNA"/>
</dbReference>
<evidence type="ECO:0000313" key="1">
    <source>
        <dbReference type="EMBL" id="KHN23108.1"/>
    </source>
</evidence>
<gene>
    <name evidence="1" type="ORF">glysoja_030168</name>
</gene>
<accession>A0A0B2QTF7</accession>
<sequence>WGGGIAISQTIVPSNYRCFVTPPKFPGEIPLLFDCFRPPIVAKCDQKRVLSSWVSYCCNMVPEEFQVEFSSVRHLNPLQFLHIEFGDSCT</sequence>
<organism evidence="1">
    <name type="scientific">Glycine soja</name>
    <name type="common">Wild soybean</name>
    <dbReference type="NCBI Taxonomy" id="3848"/>
    <lineage>
        <taxon>Eukaryota</taxon>
        <taxon>Viridiplantae</taxon>
        <taxon>Streptophyta</taxon>
        <taxon>Embryophyta</taxon>
        <taxon>Tracheophyta</taxon>
        <taxon>Spermatophyta</taxon>
        <taxon>Magnoliopsida</taxon>
        <taxon>eudicotyledons</taxon>
        <taxon>Gunneridae</taxon>
        <taxon>Pentapetalae</taxon>
        <taxon>rosids</taxon>
        <taxon>fabids</taxon>
        <taxon>Fabales</taxon>
        <taxon>Fabaceae</taxon>
        <taxon>Papilionoideae</taxon>
        <taxon>50 kb inversion clade</taxon>
        <taxon>NPAAA clade</taxon>
        <taxon>indigoferoid/millettioid clade</taxon>
        <taxon>Phaseoleae</taxon>
        <taxon>Glycine</taxon>
        <taxon>Glycine subgen. Soja</taxon>
    </lineage>
</organism>
<reference evidence="1" key="1">
    <citation type="submission" date="2014-07" db="EMBL/GenBank/DDBJ databases">
        <title>Identification of a novel salt tolerance gene in wild soybean by whole-genome sequencing.</title>
        <authorList>
            <person name="Lam H.-M."/>
            <person name="Qi X."/>
            <person name="Li M.-W."/>
            <person name="Liu X."/>
            <person name="Xie M."/>
            <person name="Ni M."/>
            <person name="Xu X."/>
        </authorList>
    </citation>
    <scope>NUCLEOTIDE SEQUENCE [LARGE SCALE GENOMIC DNA]</scope>
    <source>
        <tissue evidence="1">Root</tissue>
    </source>
</reference>